<dbReference type="Pfam" id="PF14520">
    <property type="entry name" value="HHH_5"/>
    <property type="match status" value="1"/>
</dbReference>
<dbReference type="PANTHER" id="PTHR30562:SF1">
    <property type="entry name" value="UVRABC SYSTEM PROTEIN C"/>
    <property type="match status" value="1"/>
</dbReference>
<dbReference type="GO" id="GO:0006289">
    <property type="term" value="P:nucleotide-excision repair"/>
    <property type="evidence" value="ECO:0007669"/>
    <property type="project" value="InterPro"/>
</dbReference>
<dbReference type="CDD" id="cd10434">
    <property type="entry name" value="GIY-YIG_UvrC_Cho"/>
    <property type="match status" value="1"/>
</dbReference>
<keyword evidence="6" id="KW-0175">Coiled coil</keyword>
<dbReference type="Gene3D" id="3.40.1440.10">
    <property type="entry name" value="GIY-YIG endonuclease"/>
    <property type="match status" value="1"/>
</dbReference>
<dbReference type="AlphaFoldDB" id="A0A6J7CSW8"/>
<dbReference type="InterPro" id="IPR035901">
    <property type="entry name" value="GIY-YIG_endonuc_sf"/>
</dbReference>
<dbReference type="InterPro" id="IPR000305">
    <property type="entry name" value="GIY-YIG_endonuc"/>
</dbReference>
<dbReference type="Pfam" id="PF08459">
    <property type="entry name" value="UvrC_RNaseH_dom"/>
    <property type="match status" value="1"/>
</dbReference>
<dbReference type="EMBL" id="CAFBLU010000002">
    <property type="protein sequence ID" value="CAB4860896.1"/>
    <property type="molecule type" value="Genomic_DNA"/>
</dbReference>
<dbReference type="InterPro" id="IPR038476">
    <property type="entry name" value="UvrC_RNase_H_dom_sf"/>
</dbReference>
<dbReference type="PANTHER" id="PTHR30562">
    <property type="entry name" value="UVRC/OXIDOREDUCTASE"/>
    <property type="match status" value="1"/>
</dbReference>
<protein>
    <submittedName>
        <fullName evidence="9">Unannotated protein</fullName>
    </submittedName>
</protein>
<dbReference type="SUPFAM" id="SSF46600">
    <property type="entry name" value="C-terminal UvrC-binding domain of UvrB"/>
    <property type="match status" value="1"/>
</dbReference>
<dbReference type="Pfam" id="PF02151">
    <property type="entry name" value="UVR"/>
    <property type="match status" value="1"/>
</dbReference>
<dbReference type="NCBIfam" id="NF001824">
    <property type="entry name" value="PRK00558.1-5"/>
    <property type="match status" value="1"/>
</dbReference>
<evidence type="ECO:0000313" key="9">
    <source>
        <dbReference type="EMBL" id="CAB4860896.1"/>
    </source>
</evidence>
<dbReference type="Gene3D" id="3.30.420.340">
    <property type="entry name" value="UvrC, RNAse H endonuclease domain"/>
    <property type="match status" value="1"/>
</dbReference>
<dbReference type="Pfam" id="PF22920">
    <property type="entry name" value="UvrC_RNaseH"/>
    <property type="match status" value="1"/>
</dbReference>
<dbReference type="SUPFAM" id="SSF47781">
    <property type="entry name" value="RuvA domain 2-like"/>
    <property type="match status" value="1"/>
</dbReference>
<keyword evidence="3" id="KW-0228">DNA excision</keyword>
<proteinExistence type="inferred from homology"/>
<evidence type="ECO:0000256" key="6">
    <source>
        <dbReference type="SAM" id="Coils"/>
    </source>
</evidence>
<sequence length="628" mass="69589">MSDLQTNDERIREQRLALPDETGVYLFRNSANQVIYVGKANSIRSRVASHFNAPAGRRQMEMIAAVDQIECVVVKTEAEALLTEQAFIRRYKPRYNILLRDDKSYPFIGISMDEEFPRVYLTREKRRRNRLYFGPYASSRAARKTVEMLNRVFMFRSCEGSEPGRRSGSPCLDFHIERCAGPCIGEIDSASYRLGIEDAIGFLSGRHNELQQKLQAEMDLASSEQRYEDATRARNGLRAAKAVLERQRVAGIAAGTLDAVAVSVGENDANAQVLQIRDGFLTDRLSFYLDSAGGTVAEVAEAFLMQHYGDVAAVPPLVIVQSDLADSPQVIAIADALSERRGSKVEVGGGERGDRRQLIEMAERNATLALGQERLREERSRQQRTASLDGLAEVLGLDAPPLRIECFDISHLMGTETVASMVVFEAGVPAKAQYRSFRIRDAVAGAPDDYASMEQVLARRLKRWEAESDLSPHDTERDSSFASLPNLIVIDGGPGQLSAGLKSLKRFTEQGVAVISLAKRIEEIFVPGSSAPIMLDHDTPELQILQRVRDEAHRFAITHHRRRRSKAMTDSALDGLPGVGPTRRRQLLAHFGTAEAVFAASRDELESVPGLPGKVARDLHSHINKTYG</sequence>
<reference evidence="9" key="1">
    <citation type="submission" date="2020-05" db="EMBL/GenBank/DDBJ databases">
        <authorList>
            <person name="Chiriac C."/>
            <person name="Salcher M."/>
            <person name="Ghai R."/>
            <person name="Kavagutti S V."/>
        </authorList>
    </citation>
    <scope>NUCLEOTIDE SEQUENCE</scope>
</reference>
<evidence type="ECO:0000256" key="4">
    <source>
        <dbReference type="ARBA" id="ARBA00022881"/>
    </source>
</evidence>
<feature type="domain" description="UvrC family homology region profile" evidence="8">
    <location>
        <begin position="260"/>
        <end position="499"/>
    </location>
</feature>
<dbReference type="NCBIfam" id="TIGR00194">
    <property type="entry name" value="uvrC"/>
    <property type="match status" value="1"/>
</dbReference>
<evidence type="ECO:0000259" key="7">
    <source>
        <dbReference type="PROSITE" id="PS50164"/>
    </source>
</evidence>
<dbReference type="HAMAP" id="MF_00203">
    <property type="entry name" value="UvrC"/>
    <property type="match status" value="1"/>
</dbReference>
<keyword evidence="1" id="KW-0963">Cytoplasm</keyword>
<evidence type="ECO:0000259" key="8">
    <source>
        <dbReference type="PROSITE" id="PS50165"/>
    </source>
</evidence>
<evidence type="ECO:0000256" key="3">
    <source>
        <dbReference type="ARBA" id="ARBA00022769"/>
    </source>
</evidence>
<dbReference type="InterPro" id="IPR001943">
    <property type="entry name" value="UVR_dom"/>
</dbReference>
<dbReference type="InterPro" id="IPR003583">
    <property type="entry name" value="Hlx-hairpin-Hlx_DNA-bd_motif"/>
</dbReference>
<keyword evidence="2" id="KW-0227">DNA damage</keyword>
<organism evidence="9">
    <name type="scientific">freshwater metagenome</name>
    <dbReference type="NCBI Taxonomy" id="449393"/>
    <lineage>
        <taxon>unclassified sequences</taxon>
        <taxon>metagenomes</taxon>
        <taxon>ecological metagenomes</taxon>
    </lineage>
</organism>
<dbReference type="PROSITE" id="PS50165">
    <property type="entry name" value="UVRC"/>
    <property type="match status" value="1"/>
</dbReference>
<dbReference type="InterPro" id="IPR036876">
    <property type="entry name" value="UVR_dom_sf"/>
</dbReference>
<dbReference type="Gene3D" id="1.10.150.20">
    <property type="entry name" value="5' to 3' exonuclease, C-terminal subdomain"/>
    <property type="match status" value="1"/>
</dbReference>
<dbReference type="FunFam" id="3.40.1440.10:FF:000001">
    <property type="entry name" value="UvrABC system protein C"/>
    <property type="match status" value="1"/>
</dbReference>
<accession>A0A6J7CSW8</accession>
<dbReference type="InterPro" id="IPR050066">
    <property type="entry name" value="UvrABC_protein_C"/>
</dbReference>
<dbReference type="InterPro" id="IPR010994">
    <property type="entry name" value="RuvA_2-like"/>
</dbReference>
<dbReference type="SUPFAM" id="SSF82771">
    <property type="entry name" value="GIY-YIG endonuclease"/>
    <property type="match status" value="1"/>
</dbReference>
<keyword evidence="5" id="KW-0234">DNA repair</keyword>
<dbReference type="GO" id="GO:0009381">
    <property type="term" value="F:excinuclease ABC activity"/>
    <property type="evidence" value="ECO:0007669"/>
    <property type="project" value="InterPro"/>
</dbReference>
<feature type="domain" description="GIY-YIG" evidence="7">
    <location>
        <begin position="20"/>
        <end position="97"/>
    </location>
</feature>
<dbReference type="InterPro" id="IPR004791">
    <property type="entry name" value="UvrC"/>
</dbReference>
<feature type="coiled-coil region" evidence="6">
    <location>
        <begin position="213"/>
        <end position="247"/>
    </location>
</feature>
<dbReference type="SMART" id="SM00465">
    <property type="entry name" value="GIYc"/>
    <property type="match status" value="1"/>
</dbReference>
<dbReference type="GO" id="GO:0003677">
    <property type="term" value="F:DNA binding"/>
    <property type="evidence" value="ECO:0007669"/>
    <property type="project" value="InterPro"/>
</dbReference>
<dbReference type="InterPro" id="IPR001162">
    <property type="entry name" value="UvrC_RNase_H_dom"/>
</dbReference>
<dbReference type="PROSITE" id="PS50164">
    <property type="entry name" value="GIY_YIG"/>
    <property type="match status" value="1"/>
</dbReference>
<dbReference type="InterPro" id="IPR047296">
    <property type="entry name" value="GIY-YIG_UvrC_Cho"/>
</dbReference>
<evidence type="ECO:0000256" key="1">
    <source>
        <dbReference type="ARBA" id="ARBA00022490"/>
    </source>
</evidence>
<evidence type="ECO:0000256" key="2">
    <source>
        <dbReference type="ARBA" id="ARBA00022763"/>
    </source>
</evidence>
<dbReference type="SMART" id="SM00278">
    <property type="entry name" value="HhH1"/>
    <property type="match status" value="2"/>
</dbReference>
<dbReference type="Pfam" id="PF01541">
    <property type="entry name" value="GIY-YIG"/>
    <property type="match status" value="1"/>
</dbReference>
<dbReference type="GO" id="GO:0009380">
    <property type="term" value="C:excinuclease repair complex"/>
    <property type="evidence" value="ECO:0007669"/>
    <property type="project" value="InterPro"/>
</dbReference>
<evidence type="ECO:0000256" key="5">
    <source>
        <dbReference type="ARBA" id="ARBA00023204"/>
    </source>
</evidence>
<keyword evidence="4" id="KW-0267">Excision nuclease</keyword>
<name>A0A6J7CSW8_9ZZZZ</name>
<gene>
    <name evidence="9" type="ORF">UFOPK3444_00167</name>
</gene>